<evidence type="ECO:0000313" key="3">
    <source>
        <dbReference type="Proteomes" id="UP001515480"/>
    </source>
</evidence>
<comment type="caution">
    <text evidence="2">The sequence shown here is derived from an EMBL/GenBank/DDBJ whole genome shotgun (WGS) entry which is preliminary data.</text>
</comment>
<evidence type="ECO:0000256" key="1">
    <source>
        <dbReference type="SAM" id="MobiDB-lite"/>
    </source>
</evidence>
<dbReference type="Proteomes" id="UP001515480">
    <property type="component" value="Unassembled WGS sequence"/>
</dbReference>
<dbReference type="AlphaFoldDB" id="A0AB34K1I8"/>
<keyword evidence="3" id="KW-1185">Reference proteome</keyword>
<name>A0AB34K1I8_PRYPA</name>
<sequence length="290" mass="31705">MHTTGAAAGGCAAAPCCSVSELDPMPPASFVTLMGIVDMQLAGQWPASHTQTITAGAAGARAARRATKARRSHRRSRRGEGLFELDEYELPGQPGARPWEVDLKALRTAPKADDLYRKYQREIDQEPHELTLRNKKLSLLRELSRSNFEDVRRLLLGESLKDPEPEHNDGEATSDSSSHSQCECVCDLAMFGDYDRILKGELERTAVRGASRRQIPAVGIQWSNVLSSIGDLSKVEAPVGQTEEPRPPTLRTAHTLKSAIDGVLPSGSTARRQLDDALLDGKIAVTFKRQ</sequence>
<proteinExistence type="predicted"/>
<evidence type="ECO:0000313" key="2">
    <source>
        <dbReference type="EMBL" id="KAL1527003.1"/>
    </source>
</evidence>
<organism evidence="2 3">
    <name type="scientific">Prymnesium parvum</name>
    <name type="common">Toxic golden alga</name>
    <dbReference type="NCBI Taxonomy" id="97485"/>
    <lineage>
        <taxon>Eukaryota</taxon>
        <taxon>Haptista</taxon>
        <taxon>Haptophyta</taxon>
        <taxon>Prymnesiophyceae</taxon>
        <taxon>Prymnesiales</taxon>
        <taxon>Prymnesiaceae</taxon>
        <taxon>Prymnesium</taxon>
    </lineage>
</organism>
<protein>
    <submittedName>
        <fullName evidence="2">Uncharacterized protein</fullName>
    </submittedName>
</protein>
<feature type="compositionally biased region" description="Basic and acidic residues" evidence="1">
    <location>
        <begin position="159"/>
        <end position="170"/>
    </location>
</feature>
<feature type="region of interest" description="Disordered" evidence="1">
    <location>
        <begin position="159"/>
        <end position="178"/>
    </location>
</feature>
<accession>A0AB34K1I8</accession>
<dbReference type="EMBL" id="JBGBPQ010000003">
    <property type="protein sequence ID" value="KAL1527003.1"/>
    <property type="molecule type" value="Genomic_DNA"/>
</dbReference>
<gene>
    <name evidence="2" type="ORF">AB1Y20_015691</name>
</gene>
<reference evidence="2 3" key="1">
    <citation type="journal article" date="2024" name="Science">
        <title>Giant polyketide synthase enzymes in the biosynthesis of giant marine polyether toxins.</title>
        <authorList>
            <person name="Fallon T.R."/>
            <person name="Shende V.V."/>
            <person name="Wierzbicki I.H."/>
            <person name="Pendleton A.L."/>
            <person name="Watervoot N.F."/>
            <person name="Auber R.P."/>
            <person name="Gonzalez D.J."/>
            <person name="Wisecaver J.H."/>
            <person name="Moore B.S."/>
        </authorList>
    </citation>
    <scope>NUCLEOTIDE SEQUENCE [LARGE SCALE GENOMIC DNA]</scope>
    <source>
        <strain evidence="2 3">12B1</strain>
    </source>
</reference>